<keyword evidence="1" id="KW-0812">Transmembrane</keyword>
<dbReference type="STRING" id="930152.SAMN05216565_10344"/>
<keyword evidence="3" id="KW-1185">Reference proteome</keyword>
<accession>A0A1H0SNQ5</accession>
<dbReference type="Proteomes" id="UP000199159">
    <property type="component" value="Unassembled WGS sequence"/>
</dbReference>
<evidence type="ECO:0000256" key="1">
    <source>
        <dbReference type="SAM" id="Phobius"/>
    </source>
</evidence>
<organism evidence="2 3">
    <name type="scientific">Litchfieldia salsa</name>
    <dbReference type="NCBI Taxonomy" id="930152"/>
    <lineage>
        <taxon>Bacteria</taxon>
        <taxon>Bacillati</taxon>
        <taxon>Bacillota</taxon>
        <taxon>Bacilli</taxon>
        <taxon>Bacillales</taxon>
        <taxon>Bacillaceae</taxon>
        <taxon>Litchfieldia</taxon>
    </lineage>
</organism>
<keyword evidence="1" id="KW-1133">Transmembrane helix</keyword>
<evidence type="ECO:0000313" key="3">
    <source>
        <dbReference type="Proteomes" id="UP000199159"/>
    </source>
</evidence>
<protein>
    <submittedName>
        <fullName evidence="2">Uncharacterized protein</fullName>
    </submittedName>
</protein>
<reference evidence="3" key="1">
    <citation type="submission" date="2016-10" db="EMBL/GenBank/DDBJ databases">
        <authorList>
            <person name="Varghese N."/>
            <person name="Submissions S."/>
        </authorList>
    </citation>
    <scope>NUCLEOTIDE SEQUENCE [LARGE SCALE GENOMIC DNA]</scope>
    <source>
        <strain evidence="3">IBRC-M10078</strain>
    </source>
</reference>
<dbReference type="AlphaFoldDB" id="A0A1H0SNQ5"/>
<sequence length="33" mass="3734">MKVVLVIIFIVVLALLGIYFILNPMGIFDLIIE</sequence>
<dbReference type="EMBL" id="FNJU01000003">
    <property type="protein sequence ID" value="SDP43462.1"/>
    <property type="molecule type" value="Genomic_DNA"/>
</dbReference>
<gene>
    <name evidence="2" type="ORF">SAMN05216565_10344</name>
</gene>
<evidence type="ECO:0000313" key="2">
    <source>
        <dbReference type="EMBL" id="SDP43462.1"/>
    </source>
</evidence>
<feature type="transmembrane region" description="Helical" evidence="1">
    <location>
        <begin position="6"/>
        <end position="32"/>
    </location>
</feature>
<proteinExistence type="predicted"/>
<keyword evidence="1" id="KW-0472">Membrane</keyword>
<name>A0A1H0SNQ5_9BACI</name>